<proteinExistence type="predicted"/>
<gene>
    <name evidence="2" type="ORF">A2209_00200</name>
</gene>
<feature type="transmembrane region" description="Helical" evidence="1">
    <location>
        <begin position="62"/>
        <end position="83"/>
    </location>
</feature>
<sequence length="87" mass="10461">MITEIKQHKYEYSILFLYTILSVVMFLGYQQNWQRFIVIILYSGFYFSWSLIHHLINKNLTLIVLLEYLLITILALVSLKVIFFPNL</sequence>
<name>A0A1F7KA36_9BACT</name>
<protein>
    <submittedName>
        <fullName evidence="2">Uncharacterized protein</fullName>
    </submittedName>
</protein>
<feature type="transmembrane region" description="Helical" evidence="1">
    <location>
        <begin position="36"/>
        <end position="56"/>
    </location>
</feature>
<evidence type="ECO:0000313" key="3">
    <source>
        <dbReference type="Proteomes" id="UP000178450"/>
    </source>
</evidence>
<organism evidence="2 3">
    <name type="scientific">Candidatus Roizmanbacteria bacterium RIFOXYA1_FULL_41_12</name>
    <dbReference type="NCBI Taxonomy" id="1802082"/>
    <lineage>
        <taxon>Bacteria</taxon>
        <taxon>Candidatus Roizmaniibacteriota</taxon>
    </lineage>
</organism>
<dbReference type="EMBL" id="MGBG01000015">
    <property type="protein sequence ID" value="OGK64739.1"/>
    <property type="molecule type" value="Genomic_DNA"/>
</dbReference>
<evidence type="ECO:0000256" key="1">
    <source>
        <dbReference type="SAM" id="Phobius"/>
    </source>
</evidence>
<dbReference type="Proteomes" id="UP000178450">
    <property type="component" value="Unassembled WGS sequence"/>
</dbReference>
<evidence type="ECO:0000313" key="2">
    <source>
        <dbReference type="EMBL" id="OGK64739.1"/>
    </source>
</evidence>
<comment type="caution">
    <text evidence="2">The sequence shown here is derived from an EMBL/GenBank/DDBJ whole genome shotgun (WGS) entry which is preliminary data.</text>
</comment>
<reference evidence="2 3" key="1">
    <citation type="journal article" date="2016" name="Nat. Commun.">
        <title>Thousands of microbial genomes shed light on interconnected biogeochemical processes in an aquifer system.</title>
        <authorList>
            <person name="Anantharaman K."/>
            <person name="Brown C.T."/>
            <person name="Hug L.A."/>
            <person name="Sharon I."/>
            <person name="Castelle C.J."/>
            <person name="Probst A.J."/>
            <person name="Thomas B.C."/>
            <person name="Singh A."/>
            <person name="Wilkins M.J."/>
            <person name="Karaoz U."/>
            <person name="Brodie E.L."/>
            <person name="Williams K.H."/>
            <person name="Hubbard S.S."/>
            <person name="Banfield J.F."/>
        </authorList>
    </citation>
    <scope>NUCLEOTIDE SEQUENCE [LARGE SCALE GENOMIC DNA]</scope>
</reference>
<keyword evidence="1" id="KW-0472">Membrane</keyword>
<feature type="transmembrane region" description="Helical" evidence="1">
    <location>
        <begin position="12"/>
        <end position="29"/>
    </location>
</feature>
<dbReference type="AlphaFoldDB" id="A0A1F7KA36"/>
<keyword evidence="1" id="KW-0812">Transmembrane</keyword>
<keyword evidence="1" id="KW-1133">Transmembrane helix</keyword>
<accession>A0A1F7KA36</accession>